<feature type="compositionally biased region" description="Low complexity" evidence="1">
    <location>
        <begin position="158"/>
        <end position="173"/>
    </location>
</feature>
<proteinExistence type="predicted"/>
<protein>
    <submittedName>
        <fullName evidence="2">Uncharacterized protein</fullName>
    </submittedName>
</protein>
<feature type="compositionally biased region" description="Basic and acidic residues" evidence="1">
    <location>
        <begin position="73"/>
        <end position="100"/>
    </location>
</feature>
<reference evidence="2 3" key="1">
    <citation type="submission" date="2013-11" db="EMBL/GenBank/DDBJ databases">
        <title>Draft genome of the bovine lungworm Dictyocaulus viviparus.</title>
        <authorList>
            <person name="Mitreva M."/>
        </authorList>
    </citation>
    <scope>NUCLEOTIDE SEQUENCE [LARGE SCALE GENOMIC DNA]</scope>
    <source>
        <strain evidence="2 3">HannoverDv2000</strain>
    </source>
</reference>
<feature type="compositionally biased region" description="Polar residues" evidence="1">
    <location>
        <begin position="148"/>
        <end position="157"/>
    </location>
</feature>
<accession>A0A0D8XET6</accession>
<organism evidence="2 3">
    <name type="scientific">Dictyocaulus viviparus</name>
    <name type="common">Bovine lungworm</name>
    <dbReference type="NCBI Taxonomy" id="29172"/>
    <lineage>
        <taxon>Eukaryota</taxon>
        <taxon>Metazoa</taxon>
        <taxon>Ecdysozoa</taxon>
        <taxon>Nematoda</taxon>
        <taxon>Chromadorea</taxon>
        <taxon>Rhabditida</taxon>
        <taxon>Rhabditina</taxon>
        <taxon>Rhabditomorpha</taxon>
        <taxon>Strongyloidea</taxon>
        <taxon>Metastrongylidae</taxon>
        <taxon>Dictyocaulus</taxon>
    </lineage>
</organism>
<keyword evidence="3" id="KW-1185">Reference proteome</keyword>
<dbReference type="EMBL" id="KN716591">
    <property type="protein sequence ID" value="KJH43113.1"/>
    <property type="molecule type" value="Genomic_DNA"/>
</dbReference>
<dbReference type="Proteomes" id="UP000053766">
    <property type="component" value="Unassembled WGS sequence"/>
</dbReference>
<feature type="compositionally biased region" description="Polar residues" evidence="1">
    <location>
        <begin position="44"/>
        <end position="69"/>
    </location>
</feature>
<feature type="compositionally biased region" description="Polar residues" evidence="1">
    <location>
        <begin position="101"/>
        <end position="121"/>
    </location>
</feature>
<evidence type="ECO:0000313" key="2">
    <source>
        <dbReference type="EMBL" id="KJH43113.1"/>
    </source>
</evidence>
<dbReference type="OrthoDB" id="5827859at2759"/>
<feature type="region of interest" description="Disordered" evidence="1">
    <location>
        <begin position="37"/>
        <end position="178"/>
    </location>
</feature>
<gene>
    <name evidence="2" type="ORF">DICVIV_10883</name>
</gene>
<reference evidence="3" key="2">
    <citation type="journal article" date="2016" name="Sci. Rep.">
        <title>Dictyocaulus viviparus genome, variome and transcriptome elucidate lungworm biology and support future intervention.</title>
        <authorList>
            <person name="McNulty S.N."/>
            <person name="Strube C."/>
            <person name="Rosa B.A."/>
            <person name="Martin J.C."/>
            <person name="Tyagi R."/>
            <person name="Choi Y.J."/>
            <person name="Wang Q."/>
            <person name="Hallsworth Pepin K."/>
            <person name="Zhang X."/>
            <person name="Ozersky P."/>
            <person name="Wilson R.K."/>
            <person name="Sternberg P.W."/>
            <person name="Gasser R.B."/>
            <person name="Mitreva M."/>
        </authorList>
    </citation>
    <scope>NUCLEOTIDE SEQUENCE [LARGE SCALE GENOMIC DNA]</scope>
    <source>
        <strain evidence="3">HannoverDv2000</strain>
    </source>
</reference>
<evidence type="ECO:0000313" key="3">
    <source>
        <dbReference type="Proteomes" id="UP000053766"/>
    </source>
</evidence>
<name>A0A0D8XET6_DICVI</name>
<dbReference type="AlphaFoldDB" id="A0A0D8XET6"/>
<evidence type="ECO:0000256" key="1">
    <source>
        <dbReference type="SAM" id="MobiDB-lite"/>
    </source>
</evidence>
<sequence length="238" mass="26583">MRTSKQSQFGTLTVFLISSISIRLEDTNFSFRMTDVNESEKSVTDQPPTSESQPTTAIDAIDNTSSETTAAPDHSEHTRKSSKVETSREIVSKSNEEARKTSSSSLKSAHRLNSSSKSSIQHPERSETLQPARKKTKKSITLPMPMLQETQQQNEPPLTSARSSISTTATTLSDSPRPMKYASIDLENEIPEIFSSSLNPAIQDPDMSEFYSRPTPFYQMKTPPPLYSNRKGMRSKNR</sequence>
<feature type="region of interest" description="Disordered" evidence="1">
    <location>
        <begin position="198"/>
        <end position="238"/>
    </location>
</feature>